<dbReference type="Proteomes" id="UP001190700">
    <property type="component" value="Unassembled WGS sequence"/>
</dbReference>
<evidence type="ECO:0000313" key="1">
    <source>
        <dbReference type="EMBL" id="KAK3278033.1"/>
    </source>
</evidence>
<proteinExistence type="predicted"/>
<dbReference type="AlphaFoldDB" id="A0AAE0GHI2"/>
<organism evidence="1 2">
    <name type="scientific">Cymbomonas tetramitiformis</name>
    <dbReference type="NCBI Taxonomy" id="36881"/>
    <lineage>
        <taxon>Eukaryota</taxon>
        <taxon>Viridiplantae</taxon>
        <taxon>Chlorophyta</taxon>
        <taxon>Pyramimonadophyceae</taxon>
        <taxon>Pyramimonadales</taxon>
        <taxon>Pyramimonadaceae</taxon>
        <taxon>Cymbomonas</taxon>
    </lineage>
</organism>
<comment type="caution">
    <text evidence="1">The sequence shown here is derived from an EMBL/GenBank/DDBJ whole genome shotgun (WGS) entry which is preliminary data.</text>
</comment>
<dbReference type="EMBL" id="LGRX02005667">
    <property type="protein sequence ID" value="KAK3278033.1"/>
    <property type="molecule type" value="Genomic_DNA"/>
</dbReference>
<accession>A0AAE0GHI2</accession>
<keyword evidence="2" id="KW-1185">Reference proteome</keyword>
<gene>
    <name evidence="1" type="ORF">CYMTET_14000</name>
</gene>
<evidence type="ECO:0000313" key="2">
    <source>
        <dbReference type="Proteomes" id="UP001190700"/>
    </source>
</evidence>
<reference evidence="1 2" key="1">
    <citation type="journal article" date="2015" name="Genome Biol. Evol.">
        <title>Comparative Genomics of a Bacterivorous Green Alga Reveals Evolutionary Causalities and Consequences of Phago-Mixotrophic Mode of Nutrition.</title>
        <authorList>
            <person name="Burns J.A."/>
            <person name="Paasch A."/>
            <person name="Narechania A."/>
            <person name="Kim E."/>
        </authorList>
    </citation>
    <scope>NUCLEOTIDE SEQUENCE [LARGE SCALE GENOMIC DNA]</scope>
    <source>
        <strain evidence="1 2">PLY_AMNH</strain>
    </source>
</reference>
<sequence>MTEHYTSQDQTEELKVETTVAGKVEASSKYHGRHRICNFVTESQETWSVKSENFQENYGIASEDGSELTLSDEMLEGDPVVLQDFLQNVLKARNSKKLNELGSSVDWGRLQQVLLDQKKKLSPQGQWRVAFSQGMVIGIELTPELLKETLEANLIPYDGREELFREETFHPAYSFKPGDFLASDVASAQDQPSSTAITPARRWVWKRTNKVVNGQTLITRTVERASFLATYELFEPDVSGA</sequence>
<name>A0AAE0GHI2_9CHLO</name>
<protein>
    <submittedName>
        <fullName evidence="1">Uncharacterized protein</fullName>
    </submittedName>
</protein>